<dbReference type="GO" id="GO:0008047">
    <property type="term" value="F:enzyme activator activity"/>
    <property type="evidence" value="ECO:0007669"/>
    <property type="project" value="InterPro"/>
</dbReference>
<dbReference type="GO" id="GO:0005319">
    <property type="term" value="F:lipid transporter activity"/>
    <property type="evidence" value="ECO:0007669"/>
    <property type="project" value="TreeGrafter"/>
</dbReference>
<evidence type="ECO:0000313" key="4">
    <source>
        <dbReference type="Proteomes" id="UP000245119"/>
    </source>
</evidence>
<keyword evidence="1" id="KW-0732">Signal</keyword>
<name>A0A2T7NF60_POMCA</name>
<protein>
    <recommendedName>
        <fullName evidence="2">MD-2-related lipid-recognition domain-containing protein</fullName>
    </recommendedName>
</protein>
<reference evidence="3 4" key="1">
    <citation type="submission" date="2018-04" db="EMBL/GenBank/DDBJ databases">
        <title>The genome of golden apple snail Pomacea canaliculata provides insight into stress tolerance and invasive adaptation.</title>
        <authorList>
            <person name="Liu C."/>
            <person name="Liu B."/>
            <person name="Ren Y."/>
            <person name="Zhang Y."/>
            <person name="Wang H."/>
            <person name="Li S."/>
            <person name="Jiang F."/>
            <person name="Yin L."/>
            <person name="Zhang G."/>
            <person name="Qian W."/>
            <person name="Fan W."/>
        </authorList>
    </citation>
    <scope>NUCLEOTIDE SEQUENCE [LARGE SCALE GENOMIC DNA]</scope>
    <source>
        <strain evidence="3">SZHN2017</strain>
        <tissue evidence="3">Muscle</tissue>
    </source>
</reference>
<dbReference type="InterPro" id="IPR028996">
    <property type="entry name" value="GM2-AP"/>
</dbReference>
<evidence type="ECO:0000259" key="2">
    <source>
        <dbReference type="Pfam" id="PF02221"/>
    </source>
</evidence>
<sequence length="264" mass="27935">MNGGHIGVGRGGDGRVGEAFFAKFKQPRVSRDEAAVMVVCACVWGGPSGGWLGERVAGIHSVVVEAQTSALLSSFDWEDCDTTGTAVITVNKLNVTSPLPIPGQVEISMEANITSDIPCDAVLKFNISATTGVGNPGAHLTIPCVEGQGSCAYLLSDMLSATSSVTQQLIRVLMPASKCPLKAGVVTVPPVNITIPDMHTSILDALINTNNYFVIAQLNSPDGQSVLGCLNLTMPVKKLCLGWLCPHDLDYVIQFWNPTTTRRP</sequence>
<dbReference type="SUPFAM" id="SSF63707">
    <property type="entry name" value="Ganglioside M2 (gm2) activator"/>
    <property type="match status" value="1"/>
</dbReference>
<comment type="caution">
    <text evidence="3">The sequence shown here is derived from an EMBL/GenBank/DDBJ whole genome shotgun (WGS) entry which is preliminary data.</text>
</comment>
<dbReference type="GO" id="GO:0009898">
    <property type="term" value="C:cytoplasmic side of plasma membrane"/>
    <property type="evidence" value="ECO:0007669"/>
    <property type="project" value="TreeGrafter"/>
</dbReference>
<dbReference type="EMBL" id="PZQS01000013">
    <property type="protein sequence ID" value="PVD19785.1"/>
    <property type="molecule type" value="Genomic_DNA"/>
</dbReference>
<dbReference type="PANTHER" id="PTHR17357">
    <property type="entry name" value="GM2 GANGLIOSIDE ACTIVATOR PROTEIN"/>
    <property type="match status" value="1"/>
</dbReference>
<dbReference type="Proteomes" id="UP000245119">
    <property type="component" value="Linkage Group LG13"/>
</dbReference>
<feature type="domain" description="MD-2-related lipid-recognition" evidence="2">
    <location>
        <begin position="74"/>
        <end position="235"/>
    </location>
</feature>
<gene>
    <name evidence="3" type="ORF">C0Q70_20276</name>
</gene>
<dbReference type="OrthoDB" id="6409159at2759"/>
<dbReference type="GO" id="GO:0006689">
    <property type="term" value="P:ganglioside catabolic process"/>
    <property type="evidence" value="ECO:0007669"/>
    <property type="project" value="InterPro"/>
</dbReference>
<evidence type="ECO:0000313" key="3">
    <source>
        <dbReference type="EMBL" id="PVD19785.1"/>
    </source>
</evidence>
<accession>A0A2T7NF60</accession>
<dbReference type="InterPro" id="IPR003172">
    <property type="entry name" value="ML_dom"/>
</dbReference>
<evidence type="ECO:0000256" key="1">
    <source>
        <dbReference type="ARBA" id="ARBA00022729"/>
    </source>
</evidence>
<dbReference type="Gene3D" id="2.70.220.10">
    <property type="entry name" value="Ganglioside GM2 activator"/>
    <property type="match status" value="1"/>
</dbReference>
<keyword evidence="4" id="KW-1185">Reference proteome</keyword>
<dbReference type="Pfam" id="PF02221">
    <property type="entry name" value="E1_DerP2_DerF2"/>
    <property type="match status" value="1"/>
</dbReference>
<proteinExistence type="predicted"/>
<dbReference type="InterPro" id="IPR036846">
    <property type="entry name" value="GM2-AP_sf"/>
</dbReference>
<dbReference type="STRING" id="400727.A0A2T7NF60"/>
<dbReference type="PANTHER" id="PTHR17357:SF0">
    <property type="entry name" value="GANGLIOSIDE GM2 ACTIVATOR"/>
    <property type="match status" value="1"/>
</dbReference>
<organism evidence="3 4">
    <name type="scientific">Pomacea canaliculata</name>
    <name type="common">Golden apple snail</name>
    <dbReference type="NCBI Taxonomy" id="400727"/>
    <lineage>
        <taxon>Eukaryota</taxon>
        <taxon>Metazoa</taxon>
        <taxon>Spiralia</taxon>
        <taxon>Lophotrochozoa</taxon>
        <taxon>Mollusca</taxon>
        <taxon>Gastropoda</taxon>
        <taxon>Caenogastropoda</taxon>
        <taxon>Architaenioglossa</taxon>
        <taxon>Ampullarioidea</taxon>
        <taxon>Ampullariidae</taxon>
        <taxon>Pomacea</taxon>
    </lineage>
</organism>
<dbReference type="AlphaFoldDB" id="A0A2T7NF60"/>